<dbReference type="Pfam" id="PF01300">
    <property type="entry name" value="Sua5_yciO_yrdC"/>
    <property type="match status" value="1"/>
</dbReference>
<feature type="domain" description="YrdC-like" evidence="1">
    <location>
        <begin position="12"/>
        <end position="197"/>
    </location>
</feature>
<evidence type="ECO:0000313" key="2">
    <source>
        <dbReference type="EMBL" id="SDZ92592.1"/>
    </source>
</evidence>
<proteinExistence type="predicted"/>
<gene>
    <name evidence="2" type="ORF">SAMN05444145_10158</name>
</gene>
<dbReference type="GO" id="GO:0003725">
    <property type="term" value="F:double-stranded RNA binding"/>
    <property type="evidence" value="ECO:0007669"/>
    <property type="project" value="InterPro"/>
</dbReference>
<dbReference type="Gene3D" id="3.90.870.10">
    <property type="entry name" value="DHBP synthase"/>
    <property type="match status" value="1"/>
</dbReference>
<dbReference type="AlphaFoldDB" id="A0A1H3X1T7"/>
<keyword evidence="3" id="KW-1185">Reference proteome</keyword>
<dbReference type="NCBIfam" id="TIGR00057">
    <property type="entry name" value="L-threonylcarbamoyladenylate synthase"/>
    <property type="match status" value="1"/>
</dbReference>
<evidence type="ECO:0000313" key="3">
    <source>
        <dbReference type="Proteomes" id="UP000183253"/>
    </source>
</evidence>
<dbReference type="PROSITE" id="PS51163">
    <property type="entry name" value="YRDC"/>
    <property type="match status" value="1"/>
</dbReference>
<protein>
    <submittedName>
        <fullName evidence="2">Translation factor SUA5</fullName>
    </submittedName>
</protein>
<dbReference type="OrthoDB" id="9814580at2"/>
<reference evidence="2 3" key="1">
    <citation type="submission" date="2016-10" db="EMBL/GenBank/DDBJ databases">
        <authorList>
            <person name="de Groot N.N."/>
        </authorList>
    </citation>
    <scope>NUCLEOTIDE SEQUENCE [LARGE SCALE GENOMIC DNA]</scope>
    <source>
        <strain evidence="2 3">DSM 25383</strain>
    </source>
</reference>
<dbReference type="InterPro" id="IPR006070">
    <property type="entry name" value="Sua5-like_dom"/>
</dbReference>
<evidence type="ECO:0000259" key="1">
    <source>
        <dbReference type="PROSITE" id="PS51163"/>
    </source>
</evidence>
<organism evidence="2 3">
    <name type="scientific">Alistipes timonensis JC136</name>
    <dbReference type="NCBI Taxonomy" id="1033731"/>
    <lineage>
        <taxon>Bacteria</taxon>
        <taxon>Pseudomonadati</taxon>
        <taxon>Bacteroidota</taxon>
        <taxon>Bacteroidia</taxon>
        <taxon>Bacteroidales</taxon>
        <taxon>Rikenellaceae</taxon>
        <taxon>Alistipes</taxon>
    </lineage>
</organism>
<dbReference type="InterPro" id="IPR017945">
    <property type="entry name" value="DHBP_synth_RibB-like_a/b_dom"/>
</dbReference>
<dbReference type="PANTHER" id="PTHR42828:SF3">
    <property type="entry name" value="THREONYLCARBAMOYL-AMP SYNTHASE"/>
    <property type="match status" value="1"/>
</dbReference>
<accession>A0A1H3X1T7</accession>
<name>A0A1H3X1T7_9BACT</name>
<dbReference type="PANTHER" id="PTHR42828">
    <property type="entry name" value="DHBP SYNTHASE RIBB-LIKE ALPHA/BETA DOMAIN-CONTAINING PROTEIN"/>
    <property type="match status" value="1"/>
</dbReference>
<dbReference type="RefSeq" id="WP_010258647.1">
    <property type="nucleotide sequence ID" value="NZ_CAEG01000001.1"/>
</dbReference>
<dbReference type="InterPro" id="IPR052532">
    <property type="entry name" value="SUA5_domain"/>
</dbReference>
<dbReference type="SUPFAM" id="SSF55821">
    <property type="entry name" value="YrdC/RibB"/>
    <property type="match status" value="1"/>
</dbReference>
<sequence>MLAKIYEQNPSEKELRRVVDLLERDEIIIYPTDSVYAFGCSLRSAKAIDKLRRIKGKGSAAFTVVFENIAQVAEYCRVDNAVFKILKRNLPGPFTFVLAASARIPDKALERRRTIGVRIPANAVARAVVGALGCPMVTASVKDDDEVVEYTTDPELIHERYGNDVALVIDGGIGDNVPTTVVDLTGDEPEILREGKGELE</sequence>
<dbReference type="STRING" id="1033731.SAMN05444145_10158"/>
<dbReference type="Proteomes" id="UP000183253">
    <property type="component" value="Unassembled WGS sequence"/>
</dbReference>
<dbReference type="EMBL" id="FNRI01000001">
    <property type="protein sequence ID" value="SDZ92592.1"/>
    <property type="molecule type" value="Genomic_DNA"/>
</dbReference>